<dbReference type="PANTHER" id="PTHR24349">
    <property type="entry name" value="SERINE/THREONINE-PROTEIN KINASE"/>
    <property type="match status" value="1"/>
</dbReference>
<feature type="domain" description="Guanylate cyclase" evidence="14">
    <location>
        <begin position="998"/>
        <end position="1137"/>
    </location>
</feature>
<evidence type="ECO:0000256" key="6">
    <source>
        <dbReference type="ARBA" id="ARBA00022777"/>
    </source>
</evidence>
<reference evidence="16" key="1">
    <citation type="submission" date="2023-10" db="EMBL/GenBank/DDBJ databases">
        <authorList>
            <person name="Chen Y."/>
            <person name="Shah S."/>
            <person name="Dougan E. K."/>
            <person name="Thang M."/>
            <person name="Chan C."/>
        </authorList>
    </citation>
    <scope>NUCLEOTIDE SEQUENCE [LARGE SCALE GENOMIC DNA]</scope>
</reference>
<dbReference type="InterPro" id="IPR029787">
    <property type="entry name" value="Nucleotide_cyclase"/>
</dbReference>
<dbReference type="PROSITE" id="PS50125">
    <property type="entry name" value="GUANYLATE_CYCLASE_2"/>
    <property type="match status" value="2"/>
</dbReference>
<proteinExistence type="inferred from homology"/>
<dbReference type="InterPro" id="IPR011992">
    <property type="entry name" value="EF-hand-dom_pair"/>
</dbReference>
<dbReference type="Gene3D" id="1.10.510.10">
    <property type="entry name" value="Transferase(Phosphotransferase) domain 1"/>
    <property type="match status" value="1"/>
</dbReference>
<keyword evidence="6" id="KW-0418">Kinase</keyword>
<feature type="transmembrane region" description="Helical" evidence="12">
    <location>
        <begin position="1435"/>
        <end position="1456"/>
    </location>
</feature>
<feature type="region of interest" description="Disordered" evidence="11">
    <location>
        <begin position="1"/>
        <end position="20"/>
    </location>
</feature>
<feature type="region of interest" description="Disordered" evidence="11">
    <location>
        <begin position="1747"/>
        <end position="1779"/>
    </location>
</feature>
<dbReference type="InterPro" id="IPR050205">
    <property type="entry name" value="CDPK_Ser/Thr_kinases"/>
</dbReference>
<dbReference type="SMART" id="SM00044">
    <property type="entry name" value="CYCc"/>
    <property type="match status" value="2"/>
</dbReference>
<feature type="non-terminal residue" evidence="16">
    <location>
        <position position="1"/>
    </location>
</feature>
<feature type="transmembrane region" description="Helical" evidence="12">
    <location>
        <begin position="1295"/>
        <end position="1314"/>
    </location>
</feature>
<evidence type="ECO:0000256" key="3">
    <source>
        <dbReference type="ARBA" id="ARBA00022527"/>
    </source>
</evidence>
<feature type="transmembrane region" description="Helical" evidence="12">
    <location>
        <begin position="893"/>
        <end position="911"/>
    </location>
</feature>
<evidence type="ECO:0008006" key="18">
    <source>
        <dbReference type="Google" id="ProtNLM"/>
    </source>
</evidence>
<dbReference type="PROSITE" id="PS00018">
    <property type="entry name" value="EF_HAND_1"/>
    <property type="match status" value="3"/>
</dbReference>
<feature type="domain" description="EF-hand" evidence="15">
    <location>
        <begin position="446"/>
        <end position="481"/>
    </location>
</feature>
<dbReference type="PROSITE" id="PS50011">
    <property type="entry name" value="PROTEIN_KINASE_DOM"/>
    <property type="match status" value="1"/>
</dbReference>
<gene>
    <name evidence="16" type="ORF">PCOR1329_LOCUS63593</name>
</gene>
<feature type="domain" description="Protein kinase" evidence="13">
    <location>
        <begin position="110"/>
        <end position="399"/>
    </location>
</feature>
<evidence type="ECO:0000313" key="16">
    <source>
        <dbReference type="EMBL" id="CAK0880458.1"/>
    </source>
</evidence>
<name>A0ABN9W6W1_9DINO</name>
<feature type="domain" description="Guanylate cyclase" evidence="14">
    <location>
        <begin position="1545"/>
        <end position="1673"/>
    </location>
</feature>
<sequence>PDQAARHRPTRPATAGRGPMGAVGGCCRRCRRRQAPLLGRVAPQPCAVVRVEAPAARAHGHAPEPTSLQKRASFSALEGSRMLSELPEFRSGSKTGFVVDGKGMIEDEWCMSKKAIGEGSYGQVFRASHRKTSDVRAVKKVSKDQLELEEMQRLSDEVAIMKVMDHPGILKLYATFEDTSSFFFVLELCSGGELFDRLEEETSFTEDKAAVLMEQVFRIVYYLHEKRHPEGIVATRVLAHDPVVLHARFRTTCSLKVENAFGPAGLANFLFMSQGPIDSTPMKLIDFGMAATVPKEGVLTTKCGTPYYVAPEVLKGCYRETCDEWSCGVLMYVMLCGYPPFNATTDKAILKEVQKGQFSFPLEDWSDVSTSSQRLITRLLCLAPSKRCTAREALGDEWVKNFCSSRSSAVEATRMTGLMRNLKSFHSANKLKKATLHVMAKLANDDRVKSLRQVFVALDTSGDGKVSVSELRDGLERVGLLDNDGLADALMDVDTDGSGEIDYSEWIAATLGSKQYLEQEVCRSAFNVFDRNGDGKISRDELELVLADTSIRGIVGDDPLQAINDILLEADGDGDEELDFEEFMRMIRSGAPPLRGTLPKNVVHQPSEEDGAVNFRQVSFSCLSELTDSSFVLDVSGLGRTDRQRGDPSRFSSDQSVNKRRSDGSYPMLSSVEGTPRHVACTGPSFTPEPAALALGSARSAEAHDGEACTRSWSQSPLGRRPKPWMCPDDSERSVSHESVMARAADQGEELARTRAGRQARETVRKGSRLLLASTVIYGVARLIELSHRGFDGGQRCPWLWRGGEVPQSAAATLGSLAAEALAVLAGCLLTAAVLGRRSLRAHYGVLLALGLYVAVFPLLPTEPSCDDQWQYLQCAAGTDFWRADMYGCGPQGLTSSVMVMAVVCMSPHIVPELGPMLLFVVLFVTGYLVASFTYLYATELGYYTWVDILVAIVLLTAATVMAAHRKYRMSVEQQYLDLLHHQDSQATRKLLDLLQASVLFLVVSDFEGHMSRRTPDQLLDFLNTLFGKIDRICFDCQVTNIETVGEEYVAAVGVKPEDYRLGVEKHREVLARLIVAALVMSTSVGTEEQADPGGPLMGVQFRMGLHTGPVVAGVIGQKLPRFRLFGDTMNTAARMMQKGVDGELQFGEETRACMPSWARHRFRGKVEMKGKGQVDAYILDRLGEDTRGEAWEQIRRYGLRKSRRSSLGGVMPLYSLGSDDTGQAGQVTDCAGACRGARTWTCAAWGAWSGRLRRCLVNFARCSLSGGDEGDVEWLQEFYYFRIASHLGRRSDRLAVVMVVLTAAEALAAELLQPLMGDVFGVRRTWVFLALRASLLVLIFRWRLVAQNKDWVLLAPRAAELWRLAHACVFLTLQLTAYAVLVVPLADELGLDLSASQARERLGRKLLRIPLWQLMFLLWYGVNVMDLQLRLRPTTCFVAFSLLAPLLLSAAIPAVRSLASAVQLTSMFIMGMAAIQIADIDEKQDRYRFKAERQVKSAQHRMDSILSQLVPPLVADELSRRQSSWSTDLLHQSLECSHSYQKATIACSDLVGFTALASTRTAAEVVAMVTDLFGRFDWLSDFYRICKIETVGDAYIAGQAARPLTSIYRPISVVVFGVEIIEAVNSWSRETGIPLECRVGVHTGECIGGVVGKEMKRYHLFGQLLSVLELLESTAPTGQVHLSRACQLAVEEQASEEGLGGEVVVCSPRTEVVLHTSKGDPVLYQDMGGAPTFVVQRCTPELYNPEAAPAAETPSPSPPVLRPRTPLGAARSHARIPV</sequence>
<dbReference type="EMBL" id="CAUYUJ010018075">
    <property type="protein sequence ID" value="CAK0880458.1"/>
    <property type="molecule type" value="Genomic_DNA"/>
</dbReference>
<evidence type="ECO:0000259" key="15">
    <source>
        <dbReference type="PROSITE" id="PS50222"/>
    </source>
</evidence>
<feature type="transmembrane region" description="Helical" evidence="12">
    <location>
        <begin position="918"/>
        <end position="937"/>
    </location>
</feature>
<dbReference type="SMART" id="SM00054">
    <property type="entry name" value="EFh"/>
    <property type="match status" value="4"/>
</dbReference>
<keyword evidence="12" id="KW-0472">Membrane</keyword>
<dbReference type="Pfam" id="PF13202">
    <property type="entry name" value="EF-hand_5"/>
    <property type="match status" value="2"/>
</dbReference>
<keyword evidence="3" id="KW-0723">Serine/threonine-protein kinase</keyword>
<dbReference type="InterPro" id="IPR002048">
    <property type="entry name" value="EF_hand_dom"/>
</dbReference>
<keyword evidence="12" id="KW-1133">Transmembrane helix</keyword>
<evidence type="ECO:0000256" key="4">
    <source>
        <dbReference type="ARBA" id="ARBA00022679"/>
    </source>
</evidence>
<evidence type="ECO:0000259" key="14">
    <source>
        <dbReference type="PROSITE" id="PS50125"/>
    </source>
</evidence>
<feature type="transmembrane region" description="Helical" evidence="12">
    <location>
        <begin position="814"/>
        <end position="835"/>
    </location>
</feature>
<dbReference type="Pfam" id="PF00211">
    <property type="entry name" value="Guanylate_cyc"/>
    <property type="match status" value="2"/>
</dbReference>
<dbReference type="PROSITE" id="PS50222">
    <property type="entry name" value="EF_HAND_2"/>
    <property type="match status" value="4"/>
</dbReference>
<evidence type="ECO:0000256" key="7">
    <source>
        <dbReference type="ARBA" id="ARBA00022837"/>
    </source>
</evidence>
<comment type="similarity">
    <text evidence="9">Belongs to the protein kinase superfamily. Ser/Thr protein kinase family. CDPK subfamily.</text>
</comment>
<comment type="cofactor">
    <cofactor evidence="1">
        <name>Mg(2+)</name>
        <dbReference type="ChEBI" id="CHEBI:18420"/>
    </cofactor>
</comment>
<keyword evidence="12" id="KW-0812">Transmembrane</keyword>
<dbReference type="PROSITE" id="PS00107">
    <property type="entry name" value="PROTEIN_KINASE_ATP"/>
    <property type="match status" value="1"/>
</dbReference>
<dbReference type="InterPro" id="IPR001054">
    <property type="entry name" value="A/G_cyclase"/>
</dbReference>
<feature type="transmembrane region" description="Helical" evidence="12">
    <location>
        <begin position="1407"/>
        <end position="1423"/>
    </location>
</feature>
<dbReference type="Gene3D" id="3.30.70.1230">
    <property type="entry name" value="Nucleotide cyclase"/>
    <property type="match status" value="2"/>
</dbReference>
<dbReference type="Pfam" id="PF00069">
    <property type="entry name" value="Pkinase"/>
    <property type="match status" value="2"/>
</dbReference>
<dbReference type="InterPro" id="IPR017441">
    <property type="entry name" value="Protein_kinase_ATP_BS"/>
</dbReference>
<evidence type="ECO:0000256" key="2">
    <source>
        <dbReference type="ARBA" id="ARBA00004167"/>
    </source>
</evidence>
<dbReference type="Gene3D" id="3.30.200.20">
    <property type="entry name" value="Phosphorylase Kinase, domain 1"/>
    <property type="match status" value="1"/>
</dbReference>
<feature type="region of interest" description="Disordered" evidence="11">
    <location>
        <begin position="638"/>
        <end position="674"/>
    </location>
</feature>
<feature type="domain" description="EF-hand" evidence="15">
    <location>
        <begin position="558"/>
        <end position="593"/>
    </location>
</feature>
<accession>A0ABN9W6W1</accession>
<dbReference type="InterPro" id="IPR000719">
    <property type="entry name" value="Prot_kinase_dom"/>
</dbReference>
<evidence type="ECO:0000256" key="8">
    <source>
        <dbReference type="ARBA" id="ARBA00022840"/>
    </source>
</evidence>
<evidence type="ECO:0000256" key="11">
    <source>
        <dbReference type="SAM" id="MobiDB-lite"/>
    </source>
</evidence>
<dbReference type="SUPFAM" id="SSF56112">
    <property type="entry name" value="Protein kinase-like (PK-like)"/>
    <property type="match status" value="1"/>
</dbReference>
<feature type="binding site" evidence="10">
    <location>
        <position position="140"/>
    </location>
    <ligand>
        <name>ATP</name>
        <dbReference type="ChEBI" id="CHEBI:30616"/>
    </ligand>
</feature>
<evidence type="ECO:0000313" key="17">
    <source>
        <dbReference type="Proteomes" id="UP001189429"/>
    </source>
</evidence>
<keyword evidence="8 10" id="KW-0067">ATP-binding</keyword>
<dbReference type="Proteomes" id="UP001189429">
    <property type="component" value="Unassembled WGS sequence"/>
</dbReference>
<dbReference type="SUPFAM" id="SSF55073">
    <property type="entry name" value="Nucleotide cyclase"/>
    <property type="match status" value="2"/>
</dbReference>
<dbReference type="CDD" id="cd05117">
    <property type="entry name" value="STKc_CAMK"/>
    <property type="match status" value="1"/>
</dbReference>
<dbReference type="Gene3D" id="1.10.238.10">
    <property type="entry name" value="EF-hand"/>
    <property type="match status" value="2"/>
</dbReference>
<evidence type="ECO:0000256" key="10">
    <source>
        <dbReference type="PROSITE-ProRule" id="PRU10141"/>
    </source>
</evidence>
<comment type="subcellular location">
    <subcellularLocation>
        <location evidence="2">Membrane</location>
        <topology evidence="2">Single-pass membrane protein</topology>
    </subcellularLocation>
</comment>
<dbReference type="Pfam" id="PF13499">
    <property type="entry name" value="EF-hand_7"/>
    <property type="match status" value="1"/>
</dbReference>
<keyword evidence="4" id="KW-0808">Transferase</keyword>
<feature type="domain" description="EF-hand" evidence="15">
    <location>
        <begin position="517"/>
        <end position="552"/>
    </location>
</feature>
<evidence type="ECO:0000256" key="5">
    <source>
        <dbReference type="ARBA" id="ARBA00022741"/>
    </source>
</evidence>
<evidence type="ECO:0000256" key="9">
    <source>
        <dbReference type="ARBA" id="ARBA00024334"/>
    </source>
</evidence>
<dbReference type="CDD" id="cd00051">
    <property type="entry name" value="EFh"/>
    <property type="match status" value="1"/>
</dbReference>
<comment type="caution">
    <text evidence="16">The sequence shown here is derived from an EMBL/GenBank/DDBJ whole genome shotgun (WGS) entry which is preliminary data.</text>
</comment>
<protein>
    <recommendedName>
        <fullName evidence="18">Guanylate cyclase</fullName>
    </recommendedName>
</protein>
<dbReference type="InterPro" id="IPR018247">
    <property type="entry name" value="EF_Hand_1_Ca_BS"/>
</dbReference>
<feature type="transmembrane region" description="Helical" evidence="12">
    <location>
        <begin position="1365"/>
        <end position="1387"/>
    </location>
</feature>
<keyword evidence="17" id="KW-1185">Reference proteome</keyword>
<evidence type="ECO:0000259" key="13">
    <source>
        <dbReference type="PROSITE" id="PS50011"/>
    </source>
</evidence>
<feature type="transmembrane region" description="Helical" evidence="12">
    <location>
        <begin position="842"/>
        <end position="860"/>
    </location>
</feature>
<organism evidence="16 17">
    <name type="scientific">Prorocentrum cordatum</name>
    <dbReference type="NCBI Taxonomy" id="2364126"/>
    <lineage>
        <taxon>Eukaryota</taxon>
        <taxon>Sar</taxon>
        <taxon>Alveolata</taxon>
        <taxon>Dinophyceae</taxon>
        <taxon>Prorocentrales</taxon>
        <taxon>Prorocentraceae</taxon>
        <taxon>Prorocentrum</taxon>
    </lineage>
</organism>
<dbReference type="SUPFAM" id="SSF47473">
    <property type="entry name" value="EF-hand"/>
    <property type="match status" value="1"/>
</dbReference>
<feature type="compositionally biased region" description="Basic residues" evidence="11">
    <location>
        <begin position="1"/>
        <end position="10"/>
    </location>
</feature>
<keyword evidence="5 10" id="KW-0547">Nucleotide-binding</keyword>
<feature type="transmembrane region" description="Helical" evidence="12">
    <location>
        <begin position="1326"/>
        <end position="1345"/>
    </location>
</feature>
<feature type="domain" description="EF-hand" evidence="15">
    <location>
        <begin position="486"/>
        <end position="516"/>
    </location>
</feature>
<dbReference type="CDD" id="cd07302">
    <property type="entry name" value="CHD"/>
    <property type="match status" value="2"/>
</dbReference>
<keyword evidence="7" id="KW-0106">Calcium</keyword>
<feature type="transmembrane region" description="Helical" evidence="12">
    <location>
        <begin position="943"/>
        <end position="964"/>
    </location>
</feature>
<dbReference type="InterPro" id="IPR011009">
    <property type="entry name" value="Kinase-like_dom_sf"/>
</dbReference>
<evidence type="ECO:0000256" key="1">
    <source>
        <dbReference type="ARBA" id="ARBA00001946"/>
    </source>
</evidence>
<evidence type="ECO:0000256" key="12">
    <source>
        <dbReference type="SAM" id="Phobius"/>
    </source>
</evidence>